<dbReference type="PANTHER" id="PTHR44591:SF25">
    <property type="entry name" value="CHEMOTAXIS TWO-COMPONENT RESPONSE REGULATOR"/>
    <property type="match status" value="1"/>
</dbReference>
<evidence type="ECO:0000313" key="4">
    <source>
        <dbReference type="EMBL" id="MDC0744681.1"/>
    </source>
</evidence>
<dbReference type="PROSITE" id="PS50110">
    <property type="entry name" value="RESPONSE_REGULATORY"/>
    <property type="match status" value="1"/>
</dbReference>
<organism evidence="4 5">
    <name type="scientific">Polyangium mundeleinium</name>
    <dbReference type="NCBI Taxonomy" id="2995306"/>
    <lineage>
        <taxon>Bacteria</taxon>
        <taxon>Pseudomonadati</taxon>
        <taxon>Myxococcota</taxon>
        <taxon>Polyangia</taxon>
        <taxon>Polyangiales</taxon>
        <taxon>Polyangiaceae</taxon>
        <taxon>Polyangium</taxon>
    </lineage>
</organism>
<dbReference type="PANTHER" id="PTHR44591">
    <property type="entry name" value="STRESS RESPONSE REGULATOR PROTEIN 1"/>
    <property type="match status" value="1"/>
</dbReference>
<gene>
    <name evidence="4" type="ORF">POL67_25345</name>
</gene>
<comment type="caution">
    <text evidence="4">The sequence shown here is derived from an EMBL/GenBank/DDBJ whole genome shotgun (WGS) entry which is preliminary data.</text>
</comment>
<evidence type="ECO:0000313" key="5">
    <source>
        <dbReference type="Proteomes" id="UP001221411"/>
    </source>
</evidence>
<proteinExistence type="predicted"/>
<evidence type="ECO:0000256" key="2">
    <source>
        <dbReference type="PROSITE-ProRule" id="PRU00169"/>
    </source>
</evidence>
<evidence type="ECO:0000256" key="1">
    <source>
        <dbReference type="ARBA" id="ARBA00022553"/>
    </source>
</evidence>
<dbReference type="Gene3D" id="3.40.50.2300">
    <property type="match status" value="1"/>
</dbReference>
<keyword evidence="1 2" id="KW-0597">Phosphoprotein</keyword>
<dbReference type="EMBL" id="JAQNDO010000001">
    <property type="protein sequence ID" value="MDC0744681.1"/>
    <property type="molecule type" value="Genomic_DNA"/>
</dbReference>
<name>A0ABT5ESE9_9BACT</name>
<dbReference type="SMART" id="SM00448">
    <property type="entry name" value="REC"/>
    <property type="match status" value="1"/>
</dbReference>
<evidence type="ECO:0000259" key="3">
    <source>
        <dbReference type="PROSITE" id="PS50110"/>
    </source>
</evidence>
<dbReference type="Proteomes" id="UP001221411">
    <property type="component" value="Unassembled WGS sequence"/>
</dbReference>
<keyword evidence="5" id="KW-1185">Reference proteome</keyword>
<sequence length="161" mass="17531">MEPPKRTPMNLLVVEDDAPLAELLVGIAEKRGLRASRAATIAEGRARIEAGDVEILLTDMRLPDGSGIDLIEWTRKADPRIVILAITAFGSIEIAVRAVRQGAYDFLTKPVEPAVLAVALDRAMEARRLRGEVEALRGALEAVHRAAFNITVEVFARKRAA</sequence>
<protein>
    <submittedName>
        <fullName evidence="4">Response regulator</fullName>
    </submittedName>
</protein>
<dbReference type="SUPFAM" id="SSF52172">
    <property type="entry name" value="CheY-like"/>
    <property type="match status" value="1"/>
</dbReference>
<dbReference type="InterPro" id="IPR001789">
    <property type="entry name" value="Sig_transdc_resp-reg_receiver"/>
</dbReference>
<dbReference type="InterPro" id="IPR050595">
    <property type="entry name" value="Bact_response_regulator"/>
</dbReference>
<accession>A0ABT5ESE9</accession>
<feature type="domain" description="Response regulatory" evidence="3">
    <location>
        <begin position="10"/>
        <end position="124"/>
    </location>
</feature>
<reference evidence="4 5" key="1">
    <citation type="submission" date="2022-11" db="EMBL/GenBank/DDBJ databases">
        <title>Minimal conservation of predation-associated metabolite biosynthetic gene clusters underscores biosynthetic potential of Myxococcota including descriptions for ten novel species: Archangium lansinium sp. nov., Myxococcus landrumus sp. nov., Nannocystis bai.</title>
        <authorList>
            <person name="Ahearne A."/>
            <person name="Stevens C."/>
            <person name="Dowd S."/>
        </authorList>
    </citation>
    <scope>NUCLEOTIDE SEQUENCE [LARGE SCALE GENOMIC DNA]</scope>
    <source>
        <strain evidence="4 5">RJM3</strain>
    </source>
</reference>
<dbReference type="Pfam" id="PF00072">
    <property type="entry name" value="Response_reg"/>
    <property type="match status" value="1"/>
</dbReference>
<dbReference type="InterPro" id="IPR011006">
    <property type="entry name" value="CheY-like_superfamily"/>
</dbReference>
<dbReference type="RefSeq" id="WP_271921478.1">
    <property type="nucleotide sequence ID" value="NZ_JAQNDO010000001.1"/>
</dbReference>
<feature type="modified residue" description="4-aspartylphosphate" evidence="2">
    <location>
        <position position="59"/>
    </location>
</feature>